<dbReference type="CDD" id="cd18584">
    <property type="entry name" value="ABC_6TM_AarD_CydD"/>
    <property type="match status" value="1"/>
</dbReference>
<dbReference type="GO" id="GO:0005886">
    <property type="term" value="C:plasma membrane"/>
    <property type="evidence" value="ECO:0007669"/>
    <property type="project" value="UniProtKB-SubCell"/>
</dbReference>
<dbReference type="InterPro" id="IPR011527">
    <property type="entry name" value="ABC1_TM_dom"/>
</dbReference>
<evidence type="ECO:0000313" key="11">
    <source>
        <dbReference type="Proteomes" id="UP000305131"/>
    </source>
</evidence>
<dbReference type="Pfam" id="PF00664">
    <property type="entry name" value="ABC_membrane"/>
    <property type="match status" value="1"/>
</dbReference>
<evidence type="ECO:0000313" key="10">
    <source>
        <dbReference type="EMBL" id="TLX41132.1"/>
    </source>
</evidence>
<protein>
    <submittedName>
        <fullName evidence="10">ABC transporter ATP-binding protein/permease</fullName>
    </submittedName>
</protein>
<feature type="domain" description="ABC transporter" evidence="8">
    <location>
        <begin position="403"/>
        <end position="637"/>
    </location>
</feature>
<dbReference type="InterPro" id="IPR003593">
    <property type="entry name" value="AAA+_ATPase"/>
</dbReference>
<dbReference type="GO" id="GO:0140359">
    <property type="term" value="F:ABC-type transporter activity"/>
    <property type="evidence" value="ECO:0007669"/>
    <property type="project" value="InterPro"/>
</dbReference>
<comment type="caution">
    <text evidence="10">The sequence shown here is derived from an EMBL/GenBank/DDBJ whole genome shotgun (WGS) entry which is preliminary data.</text>
</comment>
<feature type="domain" description="ABC transmembrane type-1" evidence="9">
    <location>
        <begin position="32"/>
        <end position="311"/>
    </location>
</feature>
<dbReference type="Proteomes" id="UP000305131">
    <property type="component" value="Unassembled WGS sequence"/>
</dbReference>
<feature type="transmembrane region" description="Helical" evidence="7">
    <location>
        <begin position="170"/>
        <end position="187"/>
    </location>
</feature>
<evidence type="ECO:0000256" key="3">
    <source>
        <dbReference type="ARBA" id="ARBA00022741"/>
    </source>
</evidence>
<dbReference type="GO" id="GO:0005524">
    <property type="term" value="F:ATP binding"/>
    <property type="evidence" value="ECO:0007669"/>
    <property type="project" value="UniProtKB-KW"/>
</dbReference>
<dbReference type="PROSITE" id="PS50893">
    <property type="entry name" value="ABC_TRANSPORTER_2"/>
    <property type="match status" value="1"/>
</dbReference>
<evidence type="ECO:0000256" key="5">
    <source>
        <dbReference type="ARBA" id="ARBA00022989"/>
    </source>
</evidence>
<dbReference type="SUPFAM" id="SSF90123">
    <property type="entry name" value="ABC transporter transmembrane region"/>
    <property type="match status" value="1"/>
</dbReference>
<feature type="transmembrane region" description="Helical" evidence="7">
    <location>
        <begin position="248"/>
        <end position="269"/>
    </location>
</feature>
<feature type="transmembrane region" description="Helical" evidence="7">
    <location>
        <begin position="69"/>
        <end position="86"/>
    </location>
</feature>
<name>A0A6C1KAJ7_XANAU</name>
<dbReference type="Pfam" id="PF00005">
    <property type="entry name" value="ABC_tran"/>
    <property type="match status" value="1"/>
</dbReference>
<dbReference type="GO" id="GO:0016887">
    <property type="term" value="F:ATP hydrolysis activity"/>
    <property type="evidence" value="ECO:0007669"/>
    <property type="project" value="InterPro"/>
</dbReference>
<feature type="transmembrane region" description="Helical" evidence="7">
    <location>
        <begin position="143"/>
        <end position="164"/>
    </location>
</feature>
<dbReference type="RefSeq" id="WP_138401176.1">
    <property type="nucleotide sequence ID" value="NZ_JBAFVI010000003.1"/>
</dbReference>
<keyword evidence="6 7" id="KW-0472">Membrane</keyword>
<dbReference type="PANTHER" id="PTHR24221">
    <property type="entry name" value="ATP-BINDING CASSETTE SUB-FAMILY B"/>
    <property type="match status" value="1"/>
</dbReference>
<dbReference type="EMBL" id="VAUP01000038">
    <property type="protein sequence ID" value="TLX41132.1"/>
    <property type="molecule type" value="Genomic_DNA"/>
</dbReference>
<organism evidence="10 11">
    <name type="scientific">Xanthobacter autotrophicus</name>
    <dbReference type="NCBI Taxonomy" id="280"/>
    <lineage>
        <taxon>Bacteria</taxon>
        <taxon>Pseudomonadati</taxon>
        <taxon>Pseudomonadota</taxon>
        <taxon>Alphaproteobacteria</taxon>
        <taxon>Hyphomicrobiales</taxon>
        <taxon>Xanthobacteraceae</taxon>
        <taxon>Xanthobacter</taxon>
    </lineage>
</organism>
<accession>A0A6C1KAJ7</accession>
<dbReference type="Gene3D" id="1.20.1560.10">
    <property type="entry name" value="ABC transporter type 1, transmembrane domain"/>
    <property type="match status" value="1"/>
</dbReference>
<evidence type="ECO:0000259" key="9">
    <source>
        <dbReference type="PROSITE" id="PS50929"/>
    </source>
</evidence>
<evidence type="ECO:0000256" key="4">
    <source>
        <dbReference type="ARBA" id="ARBA00022840"/>
    </source>
</evidence>
<evidence type="ECO:0000256" key="7">
    <source>
        <dbReference type="SAM" id="Phobius"/>
    </source>
</evidence>
<dbReference type="InterPro" id="IPR036640">
    <property type="entry name" value="ABC1_TM_sf"/>
</dbReference>
<comment type="subcellular location">
    <subcellularLocation>
        <location evidence="1">Cell membrane</location>
        <topology evidence="1">Multi-pass membrane protein</topology>
    </subcellularLocation>
</comment>
<dbReference type="InterPro" id="IPR003439">
    <property type="entry name" value="ABC_transporter-like_ATP-bd"/>
</dbReference>
<dbReference type="SUPFAM" id="SSF52540">
    <property type="entry name" value="P-loop containing nucleoside triphosphate hydrolases"/>
    <property type="match status" value="1"/>
</dbReference>
<dbReference type="PROSITE" id="PS50929">
    <property type="entry name" value="ABC_TM1F"/>
    <property type="match status" value="1"/>
</dbReference>
<dbReference type="GeneID" id="95775656"/>
<dbReference type="AlphaFoldDB" id="A0A6C1KAJ7"/>
<proteinExistence type="predicted"/>
<gene>
    <name evidence="10" type="ORF">FBQ73_19575</name>
</gene>
<sequence>MSDANARDDKRLSAFLSALRAPARRDLSRAYVFAFVGGLCVIAQAALAARLVDQVIFAHRPLTQAGAEIAGFLAAVVLRALCGWAAERAGFAAAARVMRTLRADLLDHVARLGPAGLSALRTGETVAALSAGIRAVEPYYTRYLPASMMAVVLPVAILVAVFPLDWVSGLIFLATAPLIPLFMILIGKGAEALNKRQWRALARMSGHLLDAVQGLATLKAFNATARMAQRVGEVADAYRRDTMAVLRVAFLSSLVLEFFATVSIALAAIFIGFRLLWGGMDFFNGLFILLLAPEFYQPLRAMGTAYHAKMEAIGAAERIVALADAPALAEPGGSGVVPGGMGRGVPFSAAAGVDGAPLPLPNPPPQAGEGADRAGLEGALGLSGIPADTSDQNALDRPHPITLRFEDVTLTFAGGRRALDGITLEVPAGARVALVGASGAGKSSLIHLALGFVRPTSGRVLVNGVPLGDLNMVDWRRHIAYVGQRPRLFAGTLADNIAPGEAAPDPARLTAALEAAGLGPAVARLPGGLAARVGEGGSGLSGGEAHRLALARAFYRAAPFIALDEPTAHLDRATEAEVNAALSRLIAGRTALFAVHRLGQAAEADLVVVLDAGRIIERGPPADLLAQGGAYARLARTGPDLAEMEALS</sequence>
<keyword evidence="5 7" id="KW-1133">Transmembrane helix</keyword>
<evidence type="ECO:0000256" key="6">
    <source>
        <dbReference type="ARBA" id="ARBA00023136"/>
    </source>
</evidence>
<evidence type="ECO:0000256" key="2">
    <source>
        <dbReference type="ARBA" id="ARBA00022692"/>
    </source>
</evidence>
<dbReference type="Gene3D" id="3.40.50.300">
    <property type="entry name" value="P-loop containing nucleotide triphosphate hydrolases"/>
    <property type="match status" value="1"/>
</dbReference>
<feature type="transmembrane region" description="Helical" evidence="7">
    <location>
        <begin position="30"/>
        <end position="49"/>
    </location>
</feature>
<reference evidence="10 11" key="1">
    <citation type="submission" date="2019-05" db="EMBL/GenBank/DDBJ databases">
        <authorList>
            <person name="Zhou X."/>
        </authorList>
    </citation>
    <scope>NUCLEOTIDE SEQUENCE [LARGE SCALE GENOMIC DNA]</scope>
    <source>
        <strain evidence="10 11">DSM 432</strain>
    </source>
</reference>
<evidence type="ECO:0000256" key="1">
    <source>
        <dbReference type="ARBA" id="ARBA00004651"/>
    </source>
</evidence>
<keyword evidence="2 7" id="KW-0812">Transmembrane</keyword>
<keyword evidence="4 10" id="KW-0067">ATP-binding</keyword>
<dbReference type="OrthoDB" id="9806127at2"/>
<dbReference type="PANTHER" id="PTHR24221:SF590">
    <property type="entry name" value="COMPONENT LINKED WITH THE ASSEMBLY OF CYTOCHROME' TRANSPORT TRANSMEMBRANE ATP-BINDING PROTEIN ABC TRANSPORTER CYDD-RELATED"/>
    <property type="match status" value="1"/>
</dbReference>
<keyword evidence="3" id="KW-0547">Nucleotide-binding</keyword>
<dbReference type="InterPro" id="IPR027417">
    <property type="entry name" value="P-loop_NTPase"/>
</dbReference>
<evidence type="ECO:0000259" key="8">
    <source>
        <dbReference type="PROSITE" id="PS50893"/>
    </source>
</evidence>
<dbReference type="SMART" id="SM00382">
    <property type="entry name" value="AAA"/>
    <property type="match status" value="1"/>
</dbReference>
<dbReference type="InterPro" id="IPR039421">
    <property type="entry name" value="Type_1_exporter"/>
</dbReference>